<proteinExistence type="predicted"/>
<evidence type="ECO:0000313" key="2">
    <source>
        <dbReference type="Proteomes" id="UP001163846"/>
    </source>
</evidence>
<dbReference type="AlphaFoldDB" id="A0AA38U2Z3"/>
<reference evidence="1" key="1">
    <citation type="submission" date="2022-08" db="EMBL/GenBank/DDBJ databases">
        <authorList>
            <consortium name="DOE Joint Genome Institute"/>
            <person name="Min B."/>
            <person name="Riley R."/>
            <person name="Sierra-Patev S."/>
            <person name="Naranjo-Ortiz M."/>
            <person name="Looney B."/>
            <person name="Konkel Z."/>
            <person name="Slot J.C."/>
            <person name="Sakamoto Y."/>
            <person name="Steenwyk J.L."/>
            <person name="Rokas A."/>
            <person name="Carro J."/>
            <person name="Camarero S."/>
            <person name="Ferreira P."/>
            <person name="Molpeceres G."/>
            <person name="Ruiz-Duenas F.J."/>
            <person name="Serrano A."/>
            <person name="Henrissat B."/>
            <person name="Drula E."/>
            <person name="Hughes K.W."/>
            <person name="Mata J.L."/>
            <person name="Ishikawa N.K."/>
            <person name="Vargas-Isla R."/>
            <person name="Ushijima S."/>
            <person name="Smith C.A."/>
            <person name="Ahrendt S."/>
            <person name="Andreopoulos W."/>
            <person name="He G."/>
            <person name="Labutti K."/>
            <person name="Lipzen A."/>
            <person name="Ng V."/>
            <person name="Sandor L."/>
            <person name="Barry K."/>
            <person name="Martinez A.T."/>
            <person name="Xiao Y."/>
            <person name="Gibbons J.G."/>
            <person name="Terashima K."/>
            <person name="Hibbett D.S."/>
            <person name="Grigoriev I.V."/>
        </authorList>
    </citation>
    <scope>NUCLEOTIDE SEQUENCE</scope>
    <source>
        <strain evidence="1">TFB9207</strain>
    </source>
</reference>
<comment type="caution">
    <text evidence="1">The sequence shown here is derived from an EMBL/GenBank/DDBJ whole genome shotgun (WGS) entry which is preliminary data.</text>
</comment>
<dbReference type="EMBL" id="MU807488">
    <property type="protein sequence ID" value="KAJ3831419.1"/>
    <property type="molecule type" value="Genomic_DNA"/>
</dbReference>
<evidence type="ECO:0000313" key="1">
    <source>
        <dbReference type="EMBL" id="KAJ3831419.1"/>
    </source>
</evidence>
<protein>
    <submittedName>
        <fullName evidence="1">Uncharacterized protein</fullName>
    </submittedName>
</protein>
<name>A0AA38U2Z3_9AGAR</name>
<organism evidence="1 2">
    <name type="scientific">Lentinula raphanica</name>
    <dbReference type="NCBI Taxonomy" id="153919"/>
    <lineage>
        <taxon>Eukaryota</taxon>
        <taxon>Fungi</taxon>
        <taxon>Dikarya</taxon>
        <taxon>Basidiomycota</taxon>
        <taxon>Agaricomycotina</taxon>
        <taxon>Agaricomycetes</taxon>
        <taxon>Agaricomycetidae</taxon>
        <taxon>Agaricales</taxon>
        <taxon>Marasmiineae</taxon>
        <taxon>Omphalotaceae</taxon>
        <taxon>Lentinula</taxon>
    </lineage>
</organism>
<sequence>MNDITPSPQNQQYGSLLNLLTLNPLHRKLTKDDLIYSGSHPISGEPLFSLEHTVANILWMAAVEASRKICAASNQFIPGISQGPYPRTISPSSLAEVGMTYPADIDFIHAFVDRSNPISYSASRTQTIINFYEFRKLLGRLVDWMTVCQYRSFKRKEAGMTSLWAWDATRAEYEIDYPGDTEEFSRSLGYQPYDPRSPAPIQGLQRFPATGEEEGLDSNGNALILHPTLSHYASHFPGFDAFSKVPLPEIYNCEDRNSCTAGLDKDFEMMCLDDY</sequence>
<accession>A0AA38U2Z3</accession>
<keyword evidence="2" id="KW-1185">Reference proteome</keyword>
<dbReference type="Proteomes" id="UP001163846">
    <property type="component" value="Unassembled WGS sequence"/>
</dbReference>
<gene>
    <name evidence="1" type="ORF">F5878DRAFT_647647</name>
</gene>